<dbReference type="GO" id="GO:0005730">
    <property type="term" value="C:nucleolus"/>
    <property type="evidence" value="ECO:0007669"/>
    <property type="project" value="TreeGrafter"/>
</dbReference>
<evidence type="ECO:0000256" key="1">
    <source>
        <dbReference type="ARBA" id="ARBA00004123"/>
    </source>
</evidence>
<evidence type="ECO:0000256" key="4">
    <source>
        <dbReference type="SAM" id="MobiDB-lite"/>
    </source>
</evidence>
<gene>
    <name evidence="6" type="ORF">GDO78_022918</name>
</gene>
<comment type="caution">
    <text evidence="6">The sequence shown here is derived from an EMBL/GenBank/DDBJ whole genome shotgun (WGS) entry which is preliminary data.</text>
</comment>
<dbReference type="PANTHER" id="PTHR44267">
    <property type="entry name" value="WD REPEAT-CONTAINING PROTEIN 43"/>
    <property type="match status" value="1"/>
</dbReference>
<dbReference type="EMBL" id="WNTK01009048">
    <property type="protein sequence ID" value="KAG9462892.1"/>
    <property type="molecule type" value="Genomic_DNA"/>
</dbReference>
<sequence>MKLAVVCRDGQMHVFEHVLNGSHKKPLAPTCTVQIATSGGDGDSTPKPVSILSAGFCPDKQSMVLYYGSSMQPLFEKLITKRLQGHPNGAMFMVRWVKAALVHHAPYLSALPDLGAQLGSLYQFLEMRVKAMQKLSRLNGKLYLLITQDNWEEEDEEAEEKEEEEEEESEKEEESEGSNEDSEEEMDVDKVNSDVDPGNESEEE</sequence>
<keyword evidence="2" id="KW-0539">Nucleus</keyword>
<dbReference type="Proteomes" id="UP000770717">
    <property type="component" value="Unassembled WGS sequence"/>
</dbReference>
<organism evidence="6 7">
    <name type="scientific">Eleutherodactylus coqui</name>
    <name type="common">Puerto Rican coqui</name>
    <dbReference type="NCBI Taxonomy" id="57060"/>
    <lineage>
        <taxon>Eukaryota</taxon>
        <taxon>Metazoa</taxon>
        <taxon>Chordata</taxon>
        <taxon>Craniata</taxon>
        <taxon>Vertebrata</taxon>
        <taxon>Euteleostomi</taxon>
        <taxon>Amphibia</taxon>
        <taxon>Batrachia</taxon>
        <taxon>Anura</taxon>
        <taxon>Neobatrachia</taxon>
        <taxon>Hyloidea</taxon>
        <taxon>Eleutherodactylidae</taxon>
        <taxon>Eleutherodactylinae</taxon>
        <taxon>Eleutherodactylus</taxon>
        <taxon>Eleutherodactylus</taxon>
    </lineage>
</organism>
<evidence type="ECO:0000256" key="2">
    <source>
        <dbReference type="ARBA" id="ARBA00023242"/>
    </source>
</evidence>
<evidence type="ECO:0000256" key="3">
    <source>
        <dbReference type="ARBA" id="ARBA00038335"/>
    </source>
</evidence>
<dbReference type="AlphaFoldDB" id="A0A8J6C4J7"/>
<evidence type="ECO:0000259" key="5">
    <source>
        <dbReference type="Pfam" id="PF04003"/>
    </source>
</evidence>
<feature type="domain" description="Small-subunit processome Utp12" evidence="5">
    <location>
        <begin position="77"/>
        <end position="145"/>
    </location>
</feature>
<name>A0A8J6C4J7_ELECQ</name>
<dbReference type="PANTHER" id="PTHR44267:SF1">
    <property type="entry name" value="WD REPEAT-CONTAINING PROTEIN 43"/>
    <property type="match status" value="1"/>
</dbReference>
<dbReference type="Pfam" id="PF04003">
    <property type="entry name" value="Utp12"/>
    <property type="match status" value="1"/>
</dbReference>
<accession>A0A8J6C4J7</accession>
<dbReference type="InterPro" id="IPR007148">
    <property type="entry name" value="SSU_processome_Utp12"/>
</dbReference>
<comment type="similarity">
    <text evidence="3">Belongs to the UTP5 family.</text>
</comment>
<feature type="region of interest" description="Disordered" evidence="4">
    <location>
        <begin position="151"/>
        <end position="204"/>
    </location>
</feature>
<comment type="subcellular location">
    <subcellularLocation>
        <location evidence="1">Nucleus</location>
    </subcellularLocation>
</comment>
<feature type="compositionally biased region" description="Acidic residues" evidence="4">
    <location>
        <begin position="151"/>
        <end position="187"/>
    </location>
</feature>
<protein>
    <recommendedName>
        <fullName evidence="5">Small-subunit processome Utp12 domain-containing protein</fullName>
    </recommendedName>
</protein>
<dbReference type="InterPro" id="IPR052414">
    <property type="entry name" value="U3_snoRNA-assoc_WDR"/>
</dbReference>
<evidence type="ECO:0000313" key="6">
    <source>
        <dbReference type="EMBL" id="KAG9462892.1"/>
    </source>
</evidence>
<keyword evidence="7" id="KW-1185">Reference proteome</keyword>
<dbReference type="OrthoDB" id="30195at2759"/>
<evidence type="ECO:0000313" key="7">
    <source>
        <dbReference type="Proteomes" id="UP000770717"/>
    </source>
</evidence>
<dbReference type="GO" id="GO:0000462">
    <property type="term" value="P:maturation of SSU-rRNA from tricistronic rRNA transcript (SSU-rRNA, 5.8S rRNA, LSU-rRNA)"/>
    <property type="evidence" value="ECO:0007669"/>
    <property type="project" value="TreeGrafter"/>
</dbReference>
<reference evidence="6" key="1">
    <citation type="thesis" date="2020" institute="ProQuest LLC" country="789 East Eisenhower Parkway, Ann Arbor, MI, USA">
        <title>Comparative Genomics and Chromosome Evolution.</title>
        <authorList>
            <person name="Mudd A.B."/>
        </authorList>
    </citation>
    <scope>NUCLEOTIDE SEQUENCE</scope>
    <source>
        <strain evidence="6">HN-11 Male</strain>
        <tissue evidence="6">Kidney and liver</tissue>
    </source>
</reference>
<proteinExistence type="inferred from homology"/>